<reference evidence="1" key="1">
    <citation type="submission" date="2024-09" db="EMBL/GenBank/DDBJ databases">
        <title>Black Yeasts Isolated from many extreme environments.</title>
        <authorList>
            <person name="Coleine C."/>
            <person name="Stajich J.E."/>
            <person name="Selbmann L."/>
        </authorList>
    </citation>
    <scope>NUCLEOTIDE SEQUENCE</scope>
    <source>
        <strain evidence="1">CCFEE 5737</strain>
    </source>
</reference>
<gene>
    <name evidence="1" type="ORF">LTS18_009192</name>
</gene>
<dbReference type="Proteomes" id="UP001186974">
    <property type="component" value="Unassembled WGS sequence"/>
</dbReference>
<evidence type="ECO:0000313" key="2">
    <source>
        <dbReference type="Proteomes" id="UP001186974"/>
    </source>
</evidence>
<feature type="non-terminal residue" evidence="1">
    <location>
        <position position="1"/>
    </location>
</feature>
<name>A0ACC3DMC5_9PEZI</name>
<protein>
    <submittedName>
        <fullName evidence="1">Uncharacterized protein</fullName>
    </submittedName>
</protein>
<dbReference type="EMBL" id="JAWDJW010002481">
    <property type="protein sequence ID" value="KAK3077811.1"/>
    <property type="molecule type" value="Genomic_DNA"/>
</dbReference>
<proteinExistence type="predicted"/>
<sequence>ERTWMSTFQDELAKMSRLTAGKVGWARGVVGGGCGGWEGREEECLGRGGRVGWWRLGIGGV</sequence>
<accession>A0ACC3DMC5</accession>
<keyword evidence="2" id="KW-1185">Reference proteome</keyword>
<organism evidence="1 2">
    <name type="scientific">Coniosporium uncinatum</name>
    <dbReference type="NCBI Taxonomy" id="93489"/>
    <lineage>
        <taxon>Eukaryota</taxon>
        <taxon>Fungi</taxon>
        <taxon>Dikarya</taxon>
        <taxon>Ascomycota</taxon>
        <taxon>Pezizomycotina</taxon>
        <taxon>Dothideomycetes</taxon>
        <taxon>Dothideomycetes incertae sedis</taxon>
        <taxon>Coniosporium</taxon>
    </lineage>
</organism>
<evidence type="ECO:0000313" key="1">
    <source>
        <dbReference type="EMBL" id="KAK3077811.1"/>
    </source>
</evidence>
<comment type="caution">
    <text evidence="1">The sequence shown here is derived from an EMBL/GenBank/DDBJ whole genome shotgun (WGS) entry which is preliminary data.</text>
</comment>